<dbReference type="InterPro" id="IPR003439">
    <property type="entry name" value="ABC_transporter-like_ATP-bd"/>
</dbReference>
<dbReference type="EMBL" id="JAACJM010000014">
    <property type="protein sequence ID" value="KAF5369059.1"/>
    <property type="molecule type" value="Genomic_DNA"/>
</dbReference>
<organism evidence="4 5">
    <name type="scientific">Tetrapyrgos nigripes</name>
    <dbReference type="NCBI Taxonomy" id="182062"/>
    <lineage>
        <taxon>Eukaryota</taxon>
        <taxon>Fungi</taxon>
        <taxon>Dikarya</taxon>
        <taxon>Basidiomycota</taxon>
        <taxon>Agaricomycotina</taxon>
        <taxon>Agaricomycetes</taxon>
        <taxon>Agaricomycetidae</taxon>
        <taxon>Agaricales</taxon>
        <taxon>Marasmiineae</taxon>
        <taxon>Marasmiaceae</taxon>
        <taxon>Tetrapyrgos</taxon>
    </lineage>
</organism>
<dbReference type="InterPro" id="IPR039421">
    <property type="entry name" value="Type_1_exporter"/>
</dbReference>
<dbReference type="SUPFAM" id="SSF52540">
    <property type="entry name" value="P-loop containing nucleoside triphosphate hydrolases"/>
    <property type="match status" value="1"/>
</dbReference>
<protein>
    <recommendedName>
        <fullName evidence="3">ABC transporter domain-containing protein</fullName>
    </recommendedName>
</protein>
<keyword evidence="5" id="KW-1185">Reference proteome</keyword>
<evidence type="ECO:0000313" key="4">
    <source>
        <dbReference type="EMBL" id="KAF5369059.1"/>
    </source>
</evidence>
<gene>
    <name evidence="4" type="ORF">D9758_002928</name>
</gene>
<dbReference type="PROSITE" id="PS50893">
    <property type="entry name" value="ABC_TRANSPORTER_2"/>
    <property type="match status" value="1"/>
</dbReference>
<dbReference type="Pfam" id="PF00005">
    <property type="entry name" value="ABC_tran"/>
    <property type="match status" value="1"/>
</dbReference>
<dbReference type="OrthoDB" id="6500128at2759"/>
<dbReference type="InterPro" id="IPR003593">
    <property type="entry name" value="AAA+_ATPase"/>
</dbReference>
<accession>A0A8H5GQA5</accession>
<evidence type="ECO:0000259" key="3">
    <source>
        <dbReference type="PROSITE" id="PS50893"/>
    </source>
</evidence>
<dbReference type="PANTHER" id="PTHR24221:SF646">
    <property type="entry name" value="HAEMOLYSIN SECRETION ATP-BINDING PROTEIN"/>
    <property type="match status" value="1"/>
</dbReference>
<keyword evidence="1" id="KW-0547">Nucleotide-binding</keyword>
<comment type="caution">
    <text evidence="4">The sequence shown here is derived from an EMBL/GenBank/DDBJ whole genome shotgun (WGS) entry which is preliminary data.</text>
</comment>
<feature type="domain" description="ABC transporter" evidence="3">
    <location>
        <begin position="415"/>
        <end position="686"/>
    </location>
</feature>
<keyword evidence="2" id="KW-0067">ATP-binding</keyword>
<proteinExistence type="predicted"/>
<evidence type="ECO:0000256" key="1">
    <source>
        <dbReference type="ARBA" id="ARBA00022741"/>
    </source>
</evidence>
<dbReference type="GO" id="GO:0016887">
    <property type="term" value="F:ATP hydrolysis activity"/>
    <property type="evidence" value="ECO:0007669"/>
    <property type="project" value="InterPro"/>
</dbReference>
<dbReference type="GO" id="GO:0034040">
    <property type="term" value="F:ATPase-coupled lipid transmembrane transporter activity"/>
    <property type="evidence" value="ECO:0007669"/>
    <property type="project" value="TreeGrafter"/>
</dbReference>
<dbReference type="PANTHER" id="PTHR24221">
    <property type="entry name" value="ATP-BINDING CASSETTE SUB-FAMILY B"/>
    <property type="match status" value="1"/>
</dbReference>
<name>A0A8H5GQA5_9AGAR</name>
<evidence type="ECO:0000256" key="2">
    <source>
        <dbReference type="ARBA" id="ARBA00022840"/>
    </source>
</evidence>
<reference evidence="4 5" key="1">
    <citation type="journal article" date="2020" name="ISME J.">
        <title>Uncovering the hidden diversity of litter-decomposition mechanisms in mushroom-forming fungi.</title>
        <authorList>
            <person name="Floudas D."/>
            <person name="Bentzer J."/>
            <person name="Ahren D."/>
            <person name="Johansson T."/>
            <person name="Persson P."/>
            <person name="Tunlid A."/>
        </authorList>
    </citation>
    <scope>NUCLEOTIDE SEQUENCE [LARGE SCALE GENOMIC DNA]</scope>
    <source>
        <strain evidence="4 5">CBS 291.85</strain>
    </source>
</reference>
<dbReference type="GO" id="GO:0005524">
    <property type="term" value="F:ATP binding"/>
    <property type="evidence" value="ECO:0007669"/>
    <property type="project" value="UniProtKB-KW"/>
</dbReference>
<dbReference type="AlphaFoldDB" id="A0A8H5GQA5"/>
<dbReference type="Proteomes" id="UP000559256">
    <property type="component" value="Unassembled WGS sequence"/>
</dbReference>
<dbReference type="InterPro" id="IPR027417">
    <property type="entry name" value="P-loop_NTPase"/>
</dbReference>
<evidence type="ECO:0000313" key="5">
    <source>
        <dbReference type="Proteomes" id="UP000559256"/>
    </source>
</evidence>
<dbReference type="SMART" id="SM00382">
    <property type="entry name" value="AAA"/>
    <property type="match status" value="1"/>
</dbReference>
<dbReference type="Gene3D" id="3.40.50.300">
    <property type="entry name" value="P-loop containing nucleotide triphosphate hydrolases"/>
    <property type="match status" value="1"/>
</dbReference>
<sequence length="699" mass="77917">MPNLPEDSKPDPKASSTNNLEDSLLVKVVGVYTLYREKKKQRGSLRSVCVQFCEKWIEYLKAITRLVWEVYTLAPVLFLLSVLGQLVQSTEDLILLHYETRIMRIIEIGISKGTVDTNAVVQAVGARILCVVGIKVLYILRSYAWSAVFNQEFFSTLTITCSVVGKLGLDMSMLAGNLKDDNISAGSVWYTVEALLSTTCRLFGLLSQLGFVYHLGRSSNYGTLFIFLCLAKPLLSRRFIFRMYAEPRIVETTNPHFIRMKSLEALAEKQFRSDIMSGNIYRKAQAALGDTPIIEPHMVLYTLGEESFMQAFFEAADDLPMVFCAALVIINPSKTSLSTIFSLRQSANSLKTSFFRMFYEISNLESKADVAVQLYEMEKKLAQTAVKDGELVYGVPEFETESKDVEKSVSRGMGIEVRDVSFSYPGGEANAKALDNASFSIAPGQLVVIVGANGSGKSTFIKLLSRLYNASSGEILVDGVDITKYKLGSIRQAMAMLTQDHHLYPLSIKENIGLGFAERMYDDEMVMDAAKKGGADTVVKRLAERMDTVLDPKGFQTAYKVLPTDKTALGEKLKSLKKTVDVSGGEKQRLVAQVARTFMRFNSGKVNLVAVDEPSSALDPEAELELFNNIRNMREGKTVIFVTHRFGHLTKHADLILCMDGGRVIESGTHTELMTMEGQYFKMYNIQAQAFEPKQEKMQ</sequence>